<dbReference type="InParanoid" id="A0A1D6N9E9"/>
<feature type="compositionally biased region" description="Low complexity" evidence="1">
    <location>
        <begin position="42"/>
        <end position="67"/>
    </location>
</feature>
<reference evidence="2" key="1">
    <citation type="submission" date="2015-12" db="EMBL/GenBank/DDBJ databases">
        <title>Update maize B73 reference genome by single molecule sequencing technologies.</title>
        <authorList>
            <consortium name="Maize Genome Sequencing Project"/>
            <person name="Ware D."/>
        </authorList>
    </citation>
    <scope>NUCLEOTIDE SEQUENCE [LARGE SCALE GENOMIC DNA]</scope>
    <source>
        <tissue evidence="2">Seedling</tissue>
    </source>
</reference>
<feature type="compositionally biased region" description="Low complexity" evidence="1">
    <location>
        <begin position="81"/>
        <end position="90"/>
    </location>
</feature>
<accession>A0A1D6N9E9</accession>
<dbReference type="EMBL" id="CM007649">
    <property type="protein sequence ID" value="ONM37170.1"/>
    <property type="molecule type" value="Genomic_DNA"/>
</dbReference>
<feature type="region of interest" description="Disordered" evidence="1">
    <location>
        <begin position="31"/>
        <end position="95"/>
    </location>
</feature>
<evidence type="ECO:0000313" key="2">
    <source>
        <dbReference type="EMBL" id="ONM37170.1"/>
    </source>
</evidence>
<evidence type="ECO:0000256" key="1">
    <source>
        <dbReference type="SAM" id="MobiDB-lite"/>
    </source>
</evidence>
<dbReference type="AlphaFoldDB" id="A0A1D6N9E9"/>
<gene>
    <name evidence="2" type="ORF">ZEAMMB73_Zm00001d043176</name>
</gene>
<name>A0A1D6N9E9_MAIZE</name>
<organism evidence="2">
    <name type="scientific">Zea mays</name>
    <name type="common">Maize</name>
    <dbReference type="NCBI Taxonomy" id="4577"/>
    <lineage>
        <taxon>Eukaryota</taxon>
        <taxon>Viridiplantae</taxon>
        <taxon>Streptophyta</taxon>
        <taxon>Embryophyta</taxon>
        <taxon>Tracheophyta</taxon>
        <taxon>Spermatophyta</taxon>
        <taxon>Magnoliopsida</taxon>
        <taxon>Liliopsida</taxon>
        <taxon>Poales</taxon>
        <taxon>Poaceae</taxon>
        <taxon>PACMAD clade</taxon>
        <taxon>Panicoideae</taxon>
        <taxon>Andropogonodae</taxon>
        <taxon>Andropogoneae</taxon>
        <taxon>Tripsacinae</taxon>
        <taxon>Zea</taxon>
    </lineage>
</organism>
<sequence>MAPPSPSTPRVGVPLPYGCLATVKSSMAAVADGAEGVEEDVGASSSMGSAAAESPAASPSSMGSAASTGVTMPPPSPSPPRQSRSGTPSQLVYLSSMPAHPCRGRVCRPLPHRVAHAPHPRRA</sequence>
<protein>
    <submittedName>
        <fullName evidence="2">Uncharacterized protein</fullName>
    </submittedName>
</protein>
<proteinExistence type="predicted"/>